<protein>
    <recommendedName>
        <fullName evidence="4">DUF4281 domain-containing protein</fullName>
    </recommendedName>
</protein>
<reference evidence="2" key="1">
    <citation type="journal article" date="2014" name="Int. J. Syst. Evol. Microbiol.">
        <title>Complete genome sequence of Corynebacterium casei LMG S-19264T (=DSM 44701T), isolated from a smear-ripened cheese.</title>
        <authorList>
            <consortium name="US DOE Joint Genome Institute (JGI-PGF)"/>
            <person name="Walter F."/>
            <person name="Albersmeier A."/>
            <person name="Kalinowski J."/>
            <person name="Ruckert C."/>
        </authorList>
    </citation>
    <scope>NUCLEOTIDE SEQUENCE</scope>
    <source>
        <strain evidence="2">VKM Ac-2007</strain>
    </source>
</reference>
<evidence type="ECO:0000256" key="1">
    <source>
        <dbReference type="SAM" id="Phobius"/>
    </source>
</evidence>
<dbReference type="EMBL" id="BSEV01000009">
    <property type="protein sequence ID" value="GLK10894.1"/>
    <property type="molecule type" value="Genomic_DNA"/>
</dbReference>
<dbReference type="Pfam" id="PF14108">
    <property type="entry name" value="ABA4-like"/>
    <property type="match status" value="1"/>
</dbReference>
<dbReference type="Proteomes" id="UP001143474">
    <property type="component" value="Unassembled WGS sequence"/>
</dbReference>
<evidence type="ECO:0000313" key="2">
    <source>
        <dbReference type="EMBL" id="GLK10894.1"/>
    </source>
</evidence>
<accession>A0A9W6I4M9</accession>
<organism evidence="2 3">
    <name type="scientific">Streptosporangium carneum</name>
    <dbReference type="NCBI Taxonomy" id="47481"/>
    <lineage>
        <taxon>Bacteria</taxon>
        <taxon>Bacillati</taxon>
        <taxon>Actinomycetota</taxon>
        <taxon>Actinomycetes</taxon>
        <taxon>Streptosporangiales</taxon>
        <taxon>Streptosporangiaceae</taxon>
        <taxon>Streptosporangium</taxon>
    </lineage>
</organism>
<dbReference type="InterPro" id="IPR025461">
    <property type="entry name" value="ABA4-like"/>
</dbReference>
<feature type="transmembrane region" description="Helical" evidence="1">
    <location>
        <begin position="38"/>
        <end position="58"/>
    </location>
</feature>
<keyword evidence="3" id="KW-1185">Reference proteome</keyword>
<gene>
    <name evidence="2" type="ORF">GCM10017600_43000</name>
</gene>
<sequence>MTEALFQLSFLAAAPFWALMIVAPTWSRTRRIAGSPLIVLPSLAVCLTLLVPLLPDFWPVVTRPTLAGLTALTADPRALAALWAQIIAWDLLVGRWMYLDSRERGIHPLPMAPLLVLTILLSPLALPVYLALRIGQNGLATAPWRR</sequence>
<name>A0A9W6I4M9_9ACTN</name>
<keyword evidence="1" id="KW-1133">Transmembrane helix</keyword>
<keyword evidence="1" id="KW-0812">Transmembrane</keyword>
<reference evidence="2" key="2">
    <citation type="submission" date="2023-01" db="EMBL/GenBank/DDBJ databases">
        <authorList>
            <person name="Sun Q."/>
            <person name="Evtushenko L."/>
        </authorList>
    </citation>
    <scope>NUCLEOTIDE SEQUENCE</scope>
    <source>
        <strain evidence="2">VKM Ac-2007</strain>
    </source>
</reference>
<evidence type="ECO:0008006" key="4">
    <source>
        <dbReference type="Google" id="ProtNLM"/>
    </source>
</evidence>
<proteinExistence type="predicted"/>
<dbReference type="AlphaFoldDB" id="A0A9W6I4M9"/>
<dbReference type="RefSeq" id="WP_271219298.1">
    <property type="nucleotide sequence ID" value="NZ_BAAAVD010000008.1"/>
</dbReference>
<comment type="caution">
    <text evidence="2">The sequence shown here is derived from an EMBL/GenBank/DDBJ whole genome shotgun (WGS) entry which is preliminary data.</text>
</comment>
<keyword evidence="1" id="KW-0472">Membrane</keyword>
<evidence type="ECO:0000313" key="3">
    <source>
        <dbReference type="Proteomes" id="UP001143474"/>
    </source>
</evidence>
<feature type="transmembrane region" description="Helical" evidence="1">
    <location>
        <begin position="111"/>
        <end position="132"/>
    </location>
</feature>
<feature type="transmembrane region" description="Helical" evidence="1">
    <location>
        <begin position="6"/>
        <end position="26"/>
    </location>
</feature>